<dbReference type="Pfam" id="PF16137">
    <property type="entry name" value="DUF4845"/>
    <property type="match status" value="1"/>
</dbReference>
<accession>A0A1F6TFQ9</accession>
<protein>
    <recommendedName>
        <fullName evidence="4">DUF4845 domain-containing protein</fullName>
    </recommendedName>
</protein>
<keyword evidence="1" id="KW-1133">Transmembrane helix</keyword>
<evidence type="ECO:0000256" key="1">
    <source>
        <dbReference type="SAM" id="Phobius"/>
    </source>
</evidence>
<evidence type="ECO:0008006" key="4">
    <source>
        <dbReference type="Google" id="ProtNLM"/>
    </source>
</evidence>
<sequence length="126" mass="14371">MHTLTAQRGMTFWGVLIILALIVFFTLLTLKLAPPYMEHGKVVTALRAIEKQSPSGSFSKDEVRRALDRRFTIDDVRRVNLSKDLYFEKKPGGIVVVRIAYEVRVPMAYNITALIEFDESVELRGN</sequence>
<organism evidence="2 3">
    <name type="scientific">Candidatus Muproteobacteria bacterium RBG_16_64_11</name>
    <dbReference type="NCBI Taxonomy" id="1817758"/>
    <lineage>
        <taxon>Bacteria</taxon>
        <taxon>Pseudomonadati</taxon>
        <taxon>Pseudomonadota</taxon>
        <taxon>Candidatus Muproteobacteria</taxon>
    </lineage>
</organism>
<keyword evidence="1" id="KW-0812">Transmembrane</keyword>
<dbReference type="AlphaFoldDB" id="A0A1F6TFQ9"/>
<name>A0A1F6TFQ9_9PROT</name>
<comment type="caution">
    <text evidence="2">The sequence shown here is derived from an EMBL/GenBank/DDBJ whole genome shotgun (WGS) entry which is preliminary data.</text>
</comment>
<evidence type="ECO:0000313" key="3">
    <source>
        <dbReference type="Proteomes" id="UP000177925"/>
    </source>
</evidence>
<keyword evidence="1" id="KW-0472">Membrane</keyword>
<proteinExistence type="predicted"/>
<dbReference type="InterPro" id="IPR032314">
    <property type="entry name" value="DUF4845"/>
</dbReference>
<dbReference type="Proteomes" id="UP000177925">
    <property type="component" value="Unassembled WGS sequence"/>
</dbReference>
<feature type="transmembrane region" description="Helical" evidence="1">
    <location>
        <begin position="12"/>
        <end position="30"/>
    </location>
</feature>
<dbReference type="STRING" id="1817758.A2150_01205"/>
<reference evidence="2 3" key="1">
    <citation type="journal article" date="2016" name="Nat. Commun.">
        <title>Thousands of microbial genomes shed light on interconnected biogeochemical processes in an aquifer system.</title>
        <authorList>
            <person name="Anantharaman K."/>
            <person name="Brown C.T."/>
            <person name="Hug L.A."/>
            <person name="Sharon I."/>
            <person name="Castelle C.J."/>
            <person name="Probst A.J."/>
            <person name="Thomas B.C."/>
            <person name="Singh A."/>
            <person name="Wilkins M.J."/>
            <person name="Karaoz U."/>
            <person name="Brodie E.L."/>
            <person name="Williams K.H."/>
            <person name="Hubbard S.S."/>
            <person name="Banfield J.F."/>
        </authorList>
    </citation>
    <scope>NUCLEOTIDE SEQUENCE [LARGE SCALE GENOMIC DNA]</scope>
</reference>
<dbReference type="EMBL" id="MFSS01000033">
    <property type="protein sequence ID" value="OGI43942.1"/>
    <property type="molecule type" value="Genomic_DNA"/>
</dbReference>
<gene>
    <name evidence="2" type="ORF">A2150_01205</name>
</gene>
<evidence type="ECO:0000313" key="2">
    <source>
        <dbReference type="EMBL" id="OGI43942.1"/>
    </source>
</evidence>